<evidence type="ECO:0000259" key="2">
    <source>
        <dbReference type="Pfam" id="PF13340"/>
    </source>
</evidence>
<dbReference type="PANTHER" id="PTHR30007">
    <property type="entry name" value="PHP DOMAIN PROTEIN"/>
    <property type="match status" value="1"/>
</dbReference>
<dbReference type="EMBL" id="JAUSZS010000009">
    <property type="protein sequence ID" value="MDQ0938088.1"/>
    <property type="molecule type" value="Genomic_DNA"/>
</dbReference>
<comment type="caution">
    <text evidence="3">The sequence shown here is derived from an EMBL/GenBank/DDBJ whole genome shotgun (WGS) entry which is preliminary data.</text>
</comment>
<keyword evidence="4" id="KW-1185">Reference proteome</keyword>
<name>A0ABU0S1X5_9ACTN</name>
<feature type="domain" description="Transposase IS4-like" evidence="1">
    <location>
        <begin position="78"/>
        <end position="201"/>
    </location>
</feature>
<evidence type="ECO:0000313" key="4">
    <source>
        <dbReference type="Proteomes" id="UP001223072"/>
    </source>
</evidence>
<proteinExistence type="predicted"/>
<dbReference type="Proteomes" id="UP001223072">
    <property type="component" value="Unassembled WGS sequence"/>
</dbReference>
<organism evidence="3 4">
    <name type="scientific">Streptomyces turgidiscabies</name>
    <dbReference type="NCBI Taxonomy" id="85558"/>
    <lineage>
        <taxon>Bacteria</taxon>
        <taxon>Bacillati</taxon>
        <taxon>Actinomycetota</taxon>
        <taxon>Actinomycetes</taxon>
        <taxon>Kitasatosporales</taxon>
        <taxon>Streptomycetaceae</taxon>
        <taxon>Streptomyces</taxon>
    </lineage>
</organism>
<protein>
    <submittedName>
        <fullName evidence="3">Transposase</fullName>
    </submittedName>
</protein>
<dbReference type="Pfam" id="PF01609">
    <property type="entry name" value="DDE_Tnp_1"/>
    <property type="match status" value="1"/>
</dbReference>
<dbReference type="Pfam" id="PF13340">
    <property type="entry name" value="DUF4096"/>
    <property type="match status" value="1"/>
</dbReference>
<evidence type="ECO:0000313" key="3">
    <source>
        <dbReference type="EMBL" id="MDQ0938088.1"/>
    </source>
</evidence>
<sequence>MTDGATRSHPQPQPPLDISIGKLYQGRAGCQWDLLPHDFPPAGAVKYYFYTWRDDGTDQTIHDLLRWQVREKVRRKADPSLVVLDTQSVHVVAGVPARTTGRDAAKKVPGRKCGLAVDVLGLVIAVVVAAASAHENAVGIALLDKVAEDTDTVEKALVDQGFKNAVVAHGQKVGIEVEVVERNPAQTGFVPQAKRWVVERVRREALVDRVEVRDLQQLAVAAVELKLRAA</sequence>
<gene>
    <name evidence="3" type="ORF">QFZ49_008070</name>
</gene>
<reference evidence="3 4" key="1">
    <citation type="submission" date="2023-07" db="EMBL/GenBank/DDBJ databases">
        <title>Comparative genomics of wheat-associated soil bacteria to identify genetic determinants of phenazine resistance.</title>
        <authorList>
            <person name="Mouncey N."/>
        </authorList>
    </citation>
    <scope>NUCLEOTIDE SEQUENCE [LARGE SCALE GENOMIC DNA]</scope>
    <source>
        <strain evidence="3 4">W2I16</strain>
    </source>
</reference>
<feature type="domain" description="Insertion element IS402-like" evidence="2">
    <location>
        <begin position="22"/>
        <end position="62"/>
    </location>
</feature>
<dbReference type="InterPro" id="IPR025161">
    <property type="entry name" value="IS402-like_dom"/>
</dbReference>
<dbReference type="PANTHER" id="PTHR30007:SF0">
    <property type="entry name" value="TRANSPOSASE"/>
    <property type="match status" value="1"/>
</dbReference>
<dbReference type="InterPro" id="IPR002559">
    <property type="entry name" value="Transposase_11"/>
</dbReference>
<accession>A0ABU0S1X5</accession>
<evidence type="ECO:0000259" key="1">
    <source>
        <dbReference type="Pfam" id="PF01609"/>
    </source>
</evidence>